<evidence type="ECO:0000256" key="2">
    <source>
        <dbReference type="ARBA" id="ARBA00022556"/>
    </source>
</evidence>
<evidence type="ECO:0000256" key="8">
    <source>
        <dbReference type="SAM" id="Coils"/>
    </source>
</evidence>
<keyword evidence="1 7" id="KW-0444">Lipid biosynthesis</keyword>
<dbReference type="UniPathway" id="UPA00973"/>
<dbReference type="Pfam" id="PF00132">
    <property type="entry name" value="Hexapep"/>
    <property type="match status" value="3"/>
</dbReference>
<evidence type="ECO:0000256" key="1">
    <source>
        <dbReference type="ARBA" id="ARBA00022516"/>
    </source>
</evidence>
<dbReference type="Gene3D" id="1.20.5.170">
    <property type="match status" value="1"/>
</dbReference>
<dbReference type="EC" id="2.3.1.191" evidence="7"/>
<dbReference type="HAMAP" id="MF_00523">
    <property type="entry name" value="LpxD"/>
    <property type="match status" value="1"/>
</dbReference>
<keyword evidence="3 7" id="KW-0808">Transferase</keyword>
<evidence type="ECO:0000256" key="3">
    <source>
        <dbReference type="ARBA" id="ARBA00022679"/>
    </source>
</evidence>
<evidence type="ECO:0000256" key="4">
    <source>
        <dbReference type="ARBA" id="ARBA00022737"/>
    </source>
</evidence>
<evidence type="ECO:0000259" key="9">
    <source>
        <dbReference type="Pfam" id="PF04613"/>
    </source>
</evidence>
<protein>
    <recommendedName>
        <fullName evidence="7">UDP-3-O-acylglucosamine N-acyltransferase</fullName>
        <ecNumber evidence="7">2.3.1.191</ecNumber>
    </recommendedName>
</protein>
<dbReference type="NCBIfam" id="TIGR01853">
    <property type="entry name" value="lipid_A_lpxD"/>
    <property type="match status" value="1"/>
</dbReference>
<keyword evidence="6 7" id="KW-0012">Acyltransferase</keyword>
<dbReference type="InterPro" id="IPR020573">
    <property type="entry name" value="UDP_GlcNAc_AcTrfase_non-rep"/>
</dbReference>
<dbReference type="Pfam" id="PF04613">
    <property type="entry name" value="LpxD"/>
    <property type="match status" value="1"/>
</dbReference>
<keyword evidence="2 7" id="KW-0441">Lipid A biosynthesis</keyword>
<comment type="pathway">
    <text evidence="7">Bacterial outer membrane biogenesis; LPS lipid A biosynthesis.</text>
</comment>
<dbReference type="GO" id="GO:0016410">
    <property type="term" value="F:N-acyltransferase activity"/>
    <property type="evidence" value="ECO:0007669"/>
    <property type="project" value="InterPro"/>
</dbReference>
<dbReference type="FunFam" id="2.160.10.10:FF:000005">
    <property type="entry name" value="UDP-3-O-(3-hydroxymyristoyl)glucosamine N-acyltransferase"/>
    <property type="match status" value="1"/>
</dbReference>
<evidence type="ECO:0000256" key="5">
    <source>
        <dbReference type="ARBA" id="ARBA00023098"/>
    </source>
</evidence>
<comment type="catalytic activity">
    <reaction evidence="7">
        <text>a UDP-3-O-[(3R)-3-hydroxyacyl]-alpha-D-glucosamine + a (3R)-hydroxyacyl-[ACP] = a UDP-2-N,3-O-bis[(3R)-3-hydroxyacyl]-alpha-D-glucosamine + holo-[ACP] + H(+)</text>
        <dbReference type="Rhea" id="RHEA:53836"/>
        <dbReference type="Rhea" id="RHEA-COMP:9685"/>
        <dbReference type="Rhea" id="RHEA-COMP:9945"/>
        <dbReference type="ChEBI" id="CHEBI:15378"/>
        <dbReference type="ChEBI" id="CHEBI:64479"/>
        <dbReference type="ChEBI" id="CHEBI:78827"/>
        <dbReference type="ChEBI" id="CHEBI:137740"/>
        <dbReference type="ChEBI" id="CHEBI:137748"/>
        <dbReference type="EC" id="2.3.1.191"/>
    </reaction>
</comment>
<evidence type="ECO:0000313" key="10">
    <source>
        <dbReference type="EMBL" id="SNY55234.1"/>
    </source>
</evidence>
<dbReference type="GO" id="GO:0009245">
    <property type="term" value="P:lipid A biosynthetic process"/>
    <property type="evidence" value="ECO:0007669"/>
    <property type="project" value="UniProtKB-UniRule"/>
</dbReference>
<dbReference type="InterPro" id="IPR011004">
    <property type="entry name" value="Trimer_LpxA-like_sf"/>
</dbReference>
<dbReference type="GO" id="GO:0016020">
    <property type="term" value="C:membrane"/>
    <property type="evidence" value="ECO:0007669"/>
    <property type="project" value="GOC"/>
</dbReference>
<comment type="similarity">
    <text evidence="7">Belongs to the transferase hexapeptide repeat family. LpxD subfamily.</text>
</comment>
<dbReference type="PANTHER" id="PTHR43378">
    <property type="entry name" value="UDP-3-O-ACYLGLUCOSAMINE N-ACYLTRANSFERASE"/>
    <property type="match status" value="1"/>
</dbReference>
<evidence type="ECO:0000256" key="6">
    <source>
        <dbReference type="ARBA" id="ARBA00023315"/>
    </source>
</evidence>
<dbReference type="GO" id="GO:0103118">
    <property type="term" value="F:UDP-3-O-[(3R)-3-hydroxyacyl]-glucosamine N-acyltransferase activity"/>
    <property type="evidence" value="ECO:0007669"/>
    <property type="project" value="UniProtKB-EC"/>
</dbReference>
<keyword evidence="8" id="KW-0175">Coiled coil</keyword>
<dbReference type="CDD" id="cd03352">
    <property type="entry name" value="LbH_LpxD"/>
    <property type="match status" value="1"/>
</dbReference>
<keyword evidence="11" id="KW-1185">Reference proteome</keyword>
<reference evidence="11" key="1">
    <citation type="submission" date="2017-09" db="EMBL/GenBank/DDBJ databases">
        <authorList>
            <person name="Varghese N."/>
            <person name="Submissions S."/>
        </authorList>
    </citation>
    <scope>NUCLEOTIDE SEQUENCE [LARGE SCALE GENOMIC DNA]</scope>
    <source>
        <strain evidence="11">CGMCC 1.12461</strain>
    </source>
</reference>
<name>A0A285J4M7_9GAMM</name>
<organism evidence="10 11">
    <name type="scientific">Arsukibacterium tuosuense</name>
    <dbReference type="NCBI Taxonomy" id="1323745"/>
    <lineage>
        <taxon>Bacteria</taxon>
        <taxon>Pseudomonadati</taxon>
        <taxon>Pseudomonadota</taxon>
        <taxon>Gammaproteobacteria</taxon>
        <taxon>Chromatiales</taxon>
        <taxon>Chromatiaceae</taxon>
        <taxon>Arsukibacterium</taxon>
    </lineage>
</organism>
<feature type="domain" description="UDP-3-O-[3-hydroxymyristoyl] glucosamine N-acyltransferase non-repeat region" evidence="9">
    <location>
        <begin position="36"/>
        <end position="101"/>
    </location>
</feature>
<feature type="coiled-coil region" evidence="8">
    <location>
        <begin position="329"/>
        <end position="356"/>
    </location>
</feature>
<dbReference type="NCBIfam" id="NF002060">
    <property type="entry name" value="PRK00892.1"/>
    <property type="match status" value="1"/>
</dbReference>
<feature type="active site" description="Proton acceptor" evidence="7">
    <location>
        <position position="252"/>
    </location>
</feature>
<evidence type="ECO:0000313" key="11">
    <source>
        <dbReference type="Proteomes" id="UP000219353"/>
    </source>
</evidence>
<keyword evidence="5 7" id="KW-0443">Lipid metabolism</keyword>
<dbReference type="SUPFAM" id="SSF51161">
    <property type="entry name" value="Trimeric LpxA-like enzymes"/>
    <property type="match status" value="1"/>
</dbReference>
<dbReference type="Proteomes" id="UP000219353">
    <property type="component" value="Unassembled WGS sequence"/>
</dbReference>
<sequence>MPLRHRLAKRSKLVKLLAELAEHLNAQLIGDAACGVSAVATLENAGNGTISFLANSKYRKFLSQTQASAVLVKADDLAFVAPGVNALVVADPYVAFAQIARMLDSTPDVASGIHPSAIIDATAVLGENCAIGPNAVISAGAVLGAGVQLGAGTVIGQGAEIGADSRLWANVTVYHNVIIGENCLIHSGAVIGSDGFGFANKAGNWLKIPQTGIVKIGDNCEIGANTTIDRGAIDDTVIGNNVIIDNQCQIAHNVHIGDHSALAGATIVAGSTKIGRYCIFGGGAVINGHIEICDGAQVTGMAMVMKPITEKGVYSSGIPATTNLEWRKNTAKLRQIEHLFARVKQLEQQLQQLSSGGLQPSTED</sequence>
<dbReference type="PANTHER" id="PTHR43378:SF2">
    <property type="entry name" value="UDP-3-O-ACYLGLUCOSAMINE N-ACYLTRANSFERASE 1, MITOCHONDRIAL-RELATED"/>
    <property type="match status" value="1"/>
</dbReference>
<dbReference type="AlphaFoldDB" id="A0A285J4M7"/>
<dbReference type="EMBL" id="OBEB01000006">
    <property type="protein sequence ID" value="SNY55234.1"/>
    <property type="molecule type" value="Genomic_DNA"/>
</dbReference>
<dbReference type="Gene3D" id="3.40.1390.10">
    <property type="entry name" value="MurE/MurF, N-terminal domain"/>
    <property type="match status" value="1"/>
</dbReference>
<dbReference type="InterPro" id="IPR001451">
    <property type="entry name" value="Hexapep"/>
</dbReference>
<proteinExistence type="inferred from homology"/>
<dbReference type="InterPro" id="IPR007691">
    <property type="entry name" value="LpxD"/>
</dbReference>
<dbReference type="Gene3D" id="2.160.10.10">
    <property type="entry name" value="Hexapeptide repeat proteins"/>
    <property type="match status" value="1"/>
</dbReference>
<comment type="subunit">
    <text evidence="7">Homotrimer.</text>
</comment>
<accession>A0A285J4M7</accession>
<keyword evidence="4 7" id="KW-0677">Repeat</keyword>
<comment type="function">
    <text evidence="7">Catalyzes the N-acylation of UDP-3-O-acylglucosamine using 3-hydroxyacyl-ACP as the acyl donor. Is involved in the biosynthesis of lipid A, a phosphorylated glycolipid that anchors the lipopolysaccharide to the outer membrane of the cell.</text>
</comment>
<evidence type="ECO:0000256" key="7">
    <source>
        <dbReference type="HAMAP-Rule" id="MF_00523"/>
    </source>
</evidence>
<gene>
    <name evidence="7" type="primary">lpxD</name>
    <name evidence="10" type="ORF">SAMN06297280_2811</name>
</gene>